<dbReference type="EMBL" id="CP053708">
    <property type="protein sequence ID" value="QKE89575.1"/>
    <property type="molecule type" value="Genomic_DNA"/>
</dbReference>
<name>A0A6M8HML3_9PROT</name>
<evidence type="ECO:0000256" key="2">
    <source>
        <dbReference type="ARBA" id="ARBA00022723"/>
    </source>
</evidence>
<evidence type="ECO:0000256" key="4">
    <source>
        <dbReference type="ARBA" id="ARBA00023002"/>
    </source>
</evidence>
<dbReference type="PANTHER" id="PTHR30468:SF1">
    <property type="entry name" value="ALPHA-KETOGLUTARATE-DEPENDENT SULFONATE DIOXYGENASE"/>
    <property type="match status" value="1"/>
</dbReference>
<dbReference type="GO" id="GO:0046872">
    <property type="term" value="F:metal ion binding"/>
    <property type="evidence" value="ECO:0007669"/>
    <property type="project" value="UniProtKB-KW"/>
</dbReference>
<evidence type="ECO:0000313" key="7">
    <source>
        <dbReference type="EMBL" id="QKE89575.1"/>
    </source>
</evidence>
<dbReference type="InterPro" id="IPR003819">
    <property type="entry name" value="TauD/TfdA-like"/>
</dbReference>
<feature type="domain" description="TauD/TfdA-like" evidence="6">
    <location>
        <begin position="5"/>
        <end position="263"/>
    </location>
</feature>
<dbReference type="Gene3D" id="3.60.130.10">
    <property type="entry name" value="Clavaminate synthase-like"/>
    <property type="match status" value="1"/>
</dbReference>
<evidence type="ECO:0000256" key="3">
    <source>
        <dbReference type="ARBA" id="ARBA00022964"/>
    </source>
</evidence>
<gene>
    <name evidence="7" type="ORF">HN018_05520</name>
</gene>
<protein>
    <submittedName>
        <fullName evidence="7">TauD/TfdA family dioxygenase</fullName>
    </submittedName>
</protein>
<evidence type="ECO:0000256" key="1">
    <source>
        <dbReference type="ARBA" id="ARBA00005896"/>
    </source>
</evidence>
<evidence type="ECO:0000313" key="8">
    <source>
        <dbReference type="Proteomes" id="UP000500767"/>
    </source>
</evidence>
<sequence length="278" mass="31018">MVEGVTVADLVRPENADMAARLRSVIDERLVLLFPQQRVTPEQYIAFARLFGDLPELKPVPHVEGAAEIKILSNSGSLDGKHIRGGNSAAELIWHADDTYRPEPPSFMFLLAQKVPSTRRPRTSWLSLYEIYEKLDAPIRDKLAGLSAIHAAIGSNDVKYHRGGPTPSVEARQEGSHHPLLRAHPESRRPCLFMPRRRDALVVGKTSSESATLIEPLWDALMSNDHGCSIALNAGDLVVWDNRFTLHARDAWDMSEARTMWRLANTGERPIPVDQSVL</sequence>
<dbReference type="GO" id="GO:0006790">
    <property type="term" value="P:sulfur compound metabolic process"/>
    <property type="evidence" value="ECO:0007669"/>
    <property type="project" value="TreeGrafter"/>
</dbReference>
<dbReference type="AlphaFoldDB" id="A0A6M8HML3"/>
<dbReference type="SUPFAM" id="SSF51197">
    <property type="entry name" value="Clavaminate synthase-like"/>
    <property type="match status" value="1"/>
</dbReference>
<dbReference type="KEGG" id="lck:HN018_05520"/>
<dbReference type="InterPro" id="IPR042098">
    <property type="entry name" value="TauD-like_sf"/>
</dbReference>
<evidence type="ECO:0000256" key="5">
    <source>
        <dbReference type="ARBA" id="ARBA00023004"/>
    </source>
</evidence>
<evidence type="ECO:0000259" key="6">
    <source>
        <dbReference type="Pfam" id="PF02668"/>
    </source>
</evidence>
<accession>A0A6M8HML3</accession>
<keyword evidence="2" id="KW-0479">Metal-binding</keyword>
<keyword evidence="4" id="KW-0560">Oxidoreductase</keyword>
<comment type="similarity">
    <text evidence="1">Belongs to the TfdA dioxygenase family.</text>
</comment>
<dbReference type="InterPro" id="IPR051323">
    <property type="entry name" value="AtsK-like"/>
</dbReference>
<keyword evidence="8" id="KW-1185">Reference proteome</keyword>
<keyword evidence="3 7" id="KW-0223">Dioxygenase</keyword>
<reference evidence="7 8" key="1">
    <citation type="journal article" date="2014" name="World J. Microbiol. Biotechnol.">
        <title>Biodiversity and physiological characteristics of Antarctic and Arctic lichens-associated bacteria.</title>
        <authorList>
            <person name="Lee Y.M."/>
            <person name="Kim E.H."/>
            <person name="Lee H.K."/>
            <person name="Hong S.G."/>
        </authorList>
    </citation>
    <scope>NUCLEOTIDE SEQUENCE [LARGE SCALE GENOMIC DNA]</scope>
    <source>
        <strain evidence="7 8">PAMC 26569</strain>
    </source>
</reference>
<organism evidence="7 8">
    <name type="scientific">Lichenicola cladoniae</name>
    <dbReference type="NCBI Taxonomy" id="1484109"/>
    <lineage>
        <taxon>Bacteria</taxon>
        <taxon>Pseudomonadati</taxon>
        <taxon>Pseudomonadota</taxon>
        <taxon>Alphaproteobacteria</taxon>
        <taxon>Acetobacterales</taxon>
        <taxon>Acetobacteraceae</taxon>
        <taxon>Lichenicola</taxon>
    </lineage>
</organism>
<dbReference type="GO" id="GO:0000908">
    <property type="term" value="F:taurine dioxygenase activity"/>
    <property type="evidence" value="ECO:0007669"/>
    <property type="project" value="TreeGrafter"/>
</dbReference>
<dbReference type="GO" id="GO:0005737">
    <property type="term" value="C:cytoplasm"/>
    <property type="evidence" value="ECO:0007669"/>
    <property type="project" value="TreeGrafter"/>
</dbReference>
<dbReference type="PANTHER" id="PTHR30468">
    <property type="entry name" value="ALPHA-KETOGLUTARATE-DEPENDENT SULFONATE DIOXYGENASE"/>
    <property type="match status" value="1"/>
</dbReference>
<dbReference type="Pfam" id="PF02668">
    <property type="entry name" value="TauD"/>
    <property type="match status" value="1"/>
</dbReference>
<keyword evidence="5" id="KW-0408">Iron</keyword>
<dbReference type="Proteomes" id="UP000500767">
    <property type="component" value="Chromosome"/>
</dbReference>
<proteinExistence type="inferred from homology"/>